<dbReference type="Gene3D" id="3.40.50.300">
    <property type="entry name" value="P-loop containing nucleotide triphosphate hydrolases"/>
    <property type="match status" value="1"/>
</dbReference>
<dbReference type="InterPro" id="IPR039421">
    <property type="entry name" value="Type_1_exporter"/>
</dbReference>
<evidence type="ECO:0000259" key="9">
    <source>
        <dbReference type="PROSITE" id="PS50929"/>
    </source>
</evidence>
<keyword evidence="5 8" id="KW-1133">Transmembrane helix</keyword>
<feature type="transmembrane region" description="Helical" evidence="8">
    <location>
        <begin position="301"/>
        <end position="321"/>
    </location>
</feature>
<keyword evidence="4 8" id="KW-0812">Transmembrane</keyword>
<keyword evidence="11" id="KW-1185">Reference proteome</keyword>
<proteinExistence type="inferred from homology"/>
<keyword evidence="6" id="KW-0406">Ion transport</keyword>
<comment type="subcellular location">
    <subcellularLocation>
        <location evidence="1">Membrane</location>
        <topology evidence="1">Multi-pass membrane protein</topology>
    </subcellularLocation>
</comment>
<dbReference type="InterPro" id="IPR027417">
    <property type="entry name" value="P-loop_NTPase"/>
</dbReference>
<sequence>MQLNISKFLSRSFVNQGNTLQYLNREVNQSPVHKLRTIRRFCETLKDPVDRFTKRGEIERLFGRLSHCLRRNPKNFIKPKKRCIVRGRTIALGVGTLLTCGQLRFATASCHAGTGRDSPTSRLLEKTIEDTSGQSEFDIWLFLKFLRPDLFLILLSVVSAIAVAFINVQVPVYLGDLVQVVSHFSREYSGDYIQEIKTPALKLVSAYSLQAIGTACYISLLGVVGERLATRMRISLFAALLKQDVTFFDTSRTGELVNRLSGDVQEFKRSFKLCISQGLRGLTQIAGSSVSLYLLSPRLAIVLFGTVPVVIILGACCGALLRKLSQSAQDQALANIRTVRAFAMEQQEGALFEEEIKKAERLNSVLGCGIGFFQGFSNLFLNGYSSSLCPLRSRTRCGILRWLPHVQRSTPSRSVDVFPRRGSVDTEVRLRHVLLFGQAIRGVSAGGRAFEFIKLEPAVPLTGGITIPYHSLYANVDFSDVHFSYPTRPEQKILDGFSLSLPRGQVVAICGPSGAVLPHPSFRQVNRPCGVVERFYESARADITVDGVSIKDLDPSWLRGQTIGYINQEPTLFATSVMENIRYGKAGASDVEVMEAAAAASAHEFITEFPEGYQTVLGERGVTVSGGQKQRSVYIPNWGMNPQGCVIHQGVCERF</sequence>
<protein>
    <recommendedName>
        <fullName evidence="9">ABC transmembrane type-1 domain-containing protein</fullName>
    </recommendedName>
</protein>
<dbReference type="STRING" id="307972.A0A2G8L4W2"/>
<dbReference type="PANTHER" id="PTHR43394:SF17">
    <property type="entry name" value="MITOCHONDRIAL POTASSIUM CHANNEL ATP-BINDING SUBUNIT"/>
    <property type="match status" value="1"/>
</dbReference>
<feature type="transmembrane region" description="Helical" evidence="8">
    <location>
        <begin position="207"/>
        <end position="225"/>
    </location>
</feature>
<evidence type="ECO:0000256" key="4">
    <source>
        <dbReference type="ARBA" id="ARBA00022692"/>
    </source>
</evidence>
<dbReference type="GO" id="GO:0005743">
    <property type="term" value="C:mitochondrial inner membrane"/>
    <property type="evidence" value="ECO:0007669"/>
    <property type="project" value="TreeGrafter"/>
</dbReference>
<keyword evidence="7 8" id="KW-0472">Membrane</keyword>
<dbReference type="SUPFAM" id="SSF52540">
    <property type="entry name" value="P-loop containing nucleoside triphosphate hydrolases"/>
    <property type="match status" value="1"/>
</dbReference>
<dbReference type="Gene3D" id="1.20.1560.10">
    <property type="entry name" value="ABC transporter type 1, transmembrane domain"/>
    <property type="match status" value="2"/>
</dbReference>
<dbReference type="InterPro" id="IPR011527">
    <property type="entry name" value="ABC1_TM_dom"/>
</dbReference>
<comment type="similarity">
    <text evidence="2">Belongs to the ABC transporter superfamily. ABCB family. Multidrug resistance exporter (TC 3.A.1.201) subfamily.</text>
</comment>
<evidence type="ECO:0000313" key="11">
    <source>
        <dbReference type="Proteomes" id="UP000230750"/>
    </source>
</evidence>
<dbReference type="InterPro" id="IPR036640">
    <property type="entry name" value="ABC1_TM_sf"/>
</dbReference>
<evidence type="ECO:0000256" key="5">
    <source>
        <dbReference type="ARBA" id="ARBA00022989"/>
    </source>
</evidence>
<feature type="transmembrane region" description="Helical" evidence="8">
    <location>
        <begin position="150"/>
        <end position="174"/>
    </location>
</feature>
<name>A0A2G8L4W2_STIJA</name>
<dbReference type="PANTHER" id="PTHR43394">
    <property type="entry name" value="ATP-DEPENDENT PERMEASE MDL1, MITOCHONDRIAL"/>
    <property type="match status" value="1"/>
</dbReference>
<dbReference type="SUPFAM" id="SSF90123">
    <property type="entry name" value="ABC transporter transmembrane region"/>
    <property type="match status" value="1"/>
</dbReference>
<dbReference type="PROSITE" id="PS50929">
    <property type="entry name" value="ABC_TM1F"/>
    <property type="match status" value="1"/>
</dbReference>
<dbReference type="AlphaFoldDB" id="A0A2G8L4W2"/>
<dbReference type="GO" id="GO:0006811">
    <property type="term" value="P:monoatomic ion transport"/>
    <property type="evidence" value="ECO:0007669"/>
    <property type="project" value="UniProtKB-KW"/>
</dbReference>
<feature type="domain" description="ABC transmembrane type-1" evidence="9">
    <location>
        <begin position="154"/>
        <end position="382"/>
    </location>
</feature>
<dbReference type="GO" id="GO:0005524">
    <property type="term" value="F:ATP binding"/>
    <property type="evidence" value="ECO:0007669"/>
    <property type="project" value="InterPro"/>
</dbReference>
<evidence type="ECO:0000256" key="2">
    <source>
        <dbReference type="ARBA" id="ARBA00007577"/>
    </source>
</evidence>
<dbReference type="GO" id="GO:0015421">
    <property type="term" value="F:ABC-type oligopeptide transporter activity"/>
    <property type="evidence" value="ECO:0007669"/>
    <property type="project" value="TreeGrafter"/>
</dbReference>
<dbReference type="GO" id="GO:0090374">
    <property type="term" value="P:oligopeptide export from mitochondrion"/>
    <property type="evidence" value="ECO:0007669"/>
    <property type="project" value="TreeGrafter"/>
</dbReference>
<evidence type="ECO:0000256" key="6">
    <source>
        <dbReference type="ARBA" id="ARBA00023065"/>
    </source>
</evidence>
<keyword evidence="3" id="KW-0813">Transport</keyword>
<dbReference type="EMBL" id="MRZV01000220">
    <property type="protein sequence ID" value="PIK55319.1"/>
    <property type="molecule type" value="Genomic_DNA"/>
</dbReference>
<dbReference type="Pfam" id="PF00664">
    <property type="entry name" value="ABC_membrane"/>
    <property type="match status" value="1"/>
</dbReference>
<evidence type="ECO:0000256" key="1">
    <source>
        <dbReference type="ARBA" id="ARBA00004141"/>
    </source>
</evidence>
<organism evidence="10 11">
    <name type="scientific">Stichopus japonicus</name>
    <name type="common">Sea cucumber</name>
    <dbReference type="NCBI Taxonomy" id="307972"/>
    <lineage>
        <taxon>Eukaryota</taxon>
        <taxon>Metazoa</taxon>
        <taxon>Echinodermata</taxon>
        <taxon>Eleutherozoa</taxon>
        <taxon>Echinozoa</taxon>
        <taxon>Holothuroidea</taxon>
        <taxon>Aspidochirotacea</taxon>
        <taxon>Aspidochirotida</taxon>
        <taxon>Stichopodidae</taxon>
        <taxon>Apostichopus</taxon>
    </lineage>
</organism>
<dbReference type="OrthoDB" id="6500128at2759"/>
<accession>A0A2G8L4W2</accession>
<gene>
    <name evidence="10" type="ORF">BSL78_07791</name>
</gene>
<dbReference type="CDD" id="cd18574">
    <property type="entry name" value="ABC_6TM_ABCB8_like"/>
    <property type="match status" value="1"/>
</dbReference>
<evidence type="ECO:0000256" key="8">
    <source>
        <dbReference type="SAM" id="Phobius"/>
    </source>
</evidence>
<comment type="caution">
    <text evidence="10">The sequence shown here is derived from an EMBL/GenBank/DDBJ whole genome shotgun (WGS) entry which is preliminary data.</text>
</comment>
<evidence type="ECO:0000256" key="3">
    <source>
        <dbReference type="ARBA" id="ARBA00022448"/>
    </source>
</evidence>
<dbReference type="Proteomes" id="UP000230750">
    <property type="component" value="Unassembled WGS sequence"/>
</dbReference>
<evidence type="ECO:0000313" key="10">
    <source>
        <dbReference type="EMBL" id="PIK55319.1"/>
    </source>
</evidence>
<evidence type="ECO:0000256" key="7">
    <source>
        <dbReference type="ARBA" id="ARBA00023136"/>
    </source>
</evidence>
<reference evidence="10 11" key="1">
    <citation type="journal article" date="2017" name="PLoS Biol.">
        <title>The sea cucumber genome provides insights into morphological evolution and visceral regeneration.</title>
        <authorList>
            <person name="Zhang X."/>
            <person name="Sun L."/>
            <person name="Yuan J."/>
            <person name="Sun Y."/>
            <person name="Gao Y."/>
            <person name="Zhang L."/>
            <person name="Li S."/>
            <person name="Dai H."/>
            <person name="Hamel J.F."/>
            <person name="Liu C."/>
            <person name="Yu Y."/>
            <person name="Liu S."/>
            <person name="Lin W."/>
            <person name="Guo K."/>
            <person name="Jin S."/>
            <person name="Xu P."/>
            <person name="Storey K.B."/>
            <person name="Huan P."/>
            <person name="Zhang T."/>
            <person name="Zhou Y."/>
            <person name="Zhang J."/>
            <person name="Lin C."/>
            <person name="Li X."/>
            <person name="Xing L."/>
            <person name="Huo D."/>
            <person name="Sun M."/>
            <person name="Wang L."/>
            <person name="Mercier A."/>
            <person name="Li F."/>
            <person name="Yang H."/>
            <person name="Xiang J."/>
        </authorList>
    </citation>
    <scope>NUCLEOTIDE SEQUENCE [LARGE SCALE GENOMIC DNA]</scope>
    <source>
        <strain evidence="10">Shaxun</strain>
        <tissue evidence="10">Muscle</tissue>
    </source>
</reference>